<evidence type="ECO:0000313" key="3">
    <source>
        <dbReference type="Proteomes" id="UP001372834"/>
    </source>
</evidence>
<dbReference type="PANTHER" id="PTHR44216:SF3">
    <property type="entry name" value="PROTEIN O-MANNOSYL-TRANSFERASE TMTC2"/>
    <property type="match status" value="1"/>
</dbReference>
<feature type="transmembrane region" description="Helical" evidence="1">
    <location>
        <begin position="129"/>
        <end position="145"/>
    </location>
</feature>
<dbReference type="AlphaFoldDB" id="A0AAN8Q4D9"/>
<reference evidence="2 3" key="1">
    <citation type="submission" date="2023-10" db="EMBL/GenBank/DDBJ databases">
        <title>Genomes of two closely related lineages of the louse Polyplax serrata with different host specificities.</title>
        <authorList>
            <person name="Martinu J."/>
            <person name="Tarabai H."/>
            <person name="Stefka J."/>
            <person name="Hypsa V."/>
        </authorList>
    </citation>
    <scope>NUCLEOTIDE SEQUENCE [LARGE SCALE GENOMIC DNA]</scope>
    <source>
        <strain evidence="2">HR10_N</strain>
    </source>
</reference>
<dbReference type="EMBL" id="JAWJWE010000004">
    <property type="protein sequence ID" value="KAK6636502.1"/>
    <property type="molecule type" value="Genomic_DNA"/>
</dbReference>
<dbReference type="PANTHER" id="PTHR44216">
    <property type="entry name" value="PROTEIN O-MANNOSYL-TRANSFERASE TMTC2"/>
    <property type="match status" value="1"/>
</dbReference>
<feature type="transmembrane region" description="Helical" evidence="1">
    <location>
        <begin position="12"/>
        <end position="29"/>
    </location>
</feature>
<dbReference type="InterPro" id="IPR052384">
    <property type="entry name" value="TMTC_O-mannosyltransferase"/>
</dbReference>
<accession>A0AAN8Q4D9</accession>
<evidence type="ECO:0000313" key="2">
    <source>
        <dbReference type="EMBL" id="KAK6636502.1"/>
    </source>
</evidence>
<name>A0AAN8Q4D9_POLSC</name>
<keyword evidence="1" id="KW-0472">Membrane</keyword>
<protein>
    <submittedName>
        <fullName evidence="2">Uncharacterized protein</fullName>
    </submittedName>
</protein>
<keyword evidence="1" id="KW-0812">Transmembrane</keyword>
<keyword evidence="1" id="KW-1133">Transmembrane helix</keyword>
<dbReference type="GO" id="GO:0000030">
    <property type="term" value="F:mannosyltransferase activity"/>
    <property type="evidence" value="ECO:0007669"/>
    <property type="project" value="TreeGrafter"/>
</dbReference>
<evidence type="ECO:0000256" key="1">
    <source>
        <dbReference type="SAM" id="Phobius"/>
    </source>
</evidence>
<organism evidence="2 3">
    <name type="scientific">Polyplax serrata</name>
    <name type="common">Common mouse louse</name>
    <dbReference type="NCBI Taxonomy" id="468196"/>
    <lineage>
        <taxon>Eukaryota</taxon>
        <taxon>Metazoa</taxon>
        <taxon>Ecdysozoa</taxon>
        <taxon>Arthropoda</taxon>
        <taxon>Hexapoda</taxon>
        <taxon>Insecta</taxon>
        <taxon>Pterygota</taxon>
        <taxon>Neoptera</taxon>
        <taxon>Paraneoptera</taxon>
        <taxon>Psocodea</taxon>
        <taxon>Troctomorpha</taxon>
        <taxon>Phthiraptera</taxon>
        <taxon>Anoplura</taxon>
        <taxon>Polyplacidae</taxon>
        <taxon>Polyplax</taxon>
    </lineage>
</organism>
<dbReference type="Proteomes" id="UP001372834">
    <property type="component" value="Unassembled WGS sequence"/>
</dbReference>
<feature type="transmembrane region" description="Helical" evidence="1">
    <location>
        <begin position="151"/>
        <end position="171"/>
    </location>
</feature>
<feature type="transmembrane region" description="Helical" evidence="1">
    <location>
        <begin position="99"/>
        <end position="117"/>
    </location>
</feature>
<comment type="caution">
    <text evidence="2">The sequence shown here is derived from an EMBL/GenBank/DDBJ whole genome shotgun (WGS) entry which is preliminary data.</text>
</comment>
<dbReference type="GO" id="GO:0005789">
    <property type="term" value="C:endoplasmic reticulum membrane"/>
    <property type="evidence" value="ECO:0007669"/>
    <property type="project" value="TreeGrafter"/>
</dbReference>
<sequence>MATKNDFMRIRDMDIIGVGASIAGFLSYYNTLDAGFVYDDRRAILNNQDVLSTSPLSNIWYNDFWGTPIRSSGSHGSYRPLCVLSFRLNYFLGGGFRPFGFHLVNVLLHAICTFLVVKLARKFFHGKNFPVFVCGFLFSLHPIHTEAVAGVVGRADIAACIFYIISFLSYLNHVRFRVILTNPRGCYGKISNVNNCKYLVYLSGSGSEDKSSGFLWFQCAAWLVLCLVASACAMLSKESGLTVLVVCGVYDVVTNCRNLKHFLTKLHMKLRAHRLYYLYQ</sequence>
<gene>
    <name evidence="2" type="ORF">RUM43_010163</name>
</gene>
<dbReference type="GO" id="GO:0035269">
    <property type="term" value="P:protein O-linked glycosylation via mannose"/>
    <property type="evidence" value="ECO:0007669"/>
    <property type="project" value="TreeGrafter"/>
</dbReference>
<feature type="transmembrane region" description="Helical" evidence="1">
    <location>
        <begin position="214"/>
        <end position="236"/>
    </location>
</feature>
<proteinExistence type="predicted"/>